<protein>
    <submittedName>
        <fullName evidence="2">Polysaccharide pyruvyl transferase family protein</fullName>
    </submittedName>
</protein>
<accession>A0ABV1RGC9</accession>
<dbReference type="GO" id="GO:0016740">
    <property type="term" value="F:transferase activity"/>
    <property type="evidence" value="ECO:0007669"/>
    <property type="project" value="UniProtKB-KW"/>
</dbReference>
<gene>
    <name evidence="2" type="ORF">ABS311_08035</name>
</gene>
<evidence type="ECO:0000313" key="2">
    <source>
        <dbReference type="EMBL" id="MER2491831.1"/>
    </source>
</evidence>
<dbReference type="RefSeq" id="WP_350401411.1">
    <property type="nucleotide sequence ID" value="NZ_JBELOE010000152.1"/>
</dbReference>
<evidence type="ECO:0000259" key="1">
    <source>
        <dbReference type="Pfam" id="PF04230"/>
    </source>
</evidence>
<name>A0ABV1RGC9_9ALTE</name>
<comment type="caution">
    <text evidence="2">The sequence shown here is derived from an EMBL/GenBank/DDBJ whole genome shotgun (WGS) entry which is preliminary data.</text>
</comment>
<dbReference type="EMBL" id="JBELOE010000152">
    <property type="protein sequence ID" value="MER2491831.1"/>
    <property type="molecule type" value="Genomic_DNA"/>
</dbReference>
<organism evidence="2 3">
    <name type="scientific">Catenovulum sediminis</name>
    <dbReference type="NCBI Taxonomy" id="1740262"/>
    <lineage>
        <taxon>Bacteria</taxon>
        <taxon>Pseudomonadati</taxon>
        <taxon>Pseudomonadota</taxon>
        <taxon>Gammaproteobacteria</taxon>
        <taxon>Alteromonadales</taxon>
        <taxon>Alteromonadaceae</taxon>
        <taxon>Catenovulum</taxon>
    </lineage>
</organism>
<reference evidence="2 3" key="1">
    <citation type="submission" date="2024-06" db="EMBL/GenBank/DDBJ databases">
        <authorList>
            <person name="Chen R.Y."/>
        </authorList>
    </citation>
    <scope>NUCLEOTIDE SEQUENCE [LARGE SCALE GENOMIC DNA]</scope>
    <source>
        <strain evidence="2 3">D2</strain>
    </source>
</reference>
<sequence>MNIEQFLKQELKSPFYYIPNPGNAGDSVIACASYNTFDKLNLTYEVIQSDDTRIENSIVVLGGGGAISGETSYFSKILAECAQKAKKVVLLPHTVKNIDAIITKYGDKITFCCRELMSFEYISQFKNSHVVLLEDMAFTLNITQYAKPISLRTKVNLLTTYIVQRLNGKKASSIKFRYIAKAFNEHRVTRHVRKTAAETKTLNAFRLDEEKTNIEIPAVNYDISALFQLDVNHPLIASCATHLMASSIARFDNVRTNRLHVAIVAALLGKNVEFYDNSYFKCRAVYEHSIKGKYPKVKFQTPE</sequence>
<dbReference type="Proteomes" id="UP001467690">
    <property type="component" value="Unassembled WGS sequence"/>
</dbReference>
<dbReference type="InterPro" id="IPR007345">
    <property type="entry name" value="Polysacch_pyruvyl_Trfase"/>
</dbReference>
<dbReference type="Pfam" id="PF04230">
    <property type="entry name" value="PS_pyruv_trans"/>
    <property type="match status" value="1"/>
</dbReference>
<keyword evidence="3" id="KW-1185">Reference proteome</keyword>
<keyword evidence="2" id="KW-0808">Transferase</keyword>
<proteinExistence type="predicted"/>
<feature type="domain" description="Polysaccharide pyruvyl transferase" evidence="1">
    <location>
        <begin position="23"/>
        <end position="272"/>
    </location>
</feature>
<evidence type="ECO:0000313" key="3">
    <source>
        <dbReference type="Proteomes" id="UP001467690"/>
    </source>
</evidence>